<evidence type="ECO:0000256" key="2">
    <source>
        <dbReference type="ARBA" id="ARBA00002988"/>
    </source>
</evidence>
<dbReference type="Pfam" id="PF01326">
    <property type="entry name" value="PPDK_N"/>
    <property type="match status" value="1"/>
</dbReference>
<comment type="similarity">
    <text evidence="4">Belongs to the PEP-utilizing enzyme family.</text>
</comment>
<dbReference type="GO" id="GO:0005524">
    <property type="term" value="F:ATP binding"/>
    <property type="evidence" value="ECO:0007669"/>
    <property type="project" value="UniProtKB-KW"/>
</dbReference>
<evidence type="ECO:0000259" key="14">
    <source>
        <dbReference type="Pfam" id="PF01326"/>
    </source>
</evidence>
<dbReference type="EC" id="2.7.9.2" evidence="5"/>
<evidence type="ECO:0000256" key="6">
    <source>
        <dbReference type="ARBA" id="ARBA00022679"/>
    </source>
</evidence>
<comment type="cofactor">
    <cofactor evidence="1">
        <name>Mg(2+)</name>
        <dbReference type="ChEBI" id="CHEBI:18420"/>
    </cofactor>
</comment>
<comment type="pathway">
    <text evidence="3">Carbohydrate biosynthesis; gluconeogenesis.</text>
</comment>
<name>X1C7W8_9ZZZZ</name>
<dbReference type="GO" id="GO:0006094">
    <property type="term" value="P:gluconeogenesis"/>
    <property type="evidence" value="ECO:0007669"/>
    <property type="project" value="UniProtKB-UniPathway"/>
</dbReference>
<evidence type="ECO:0000256" key="10">
    <source>
        <dbReference type="ARBA" id="ARBA00022840"/>
    </source>
</evidence>
<feature type="domain" description="Pyruvate phosphate dikinase AMP/ATP-binding" evidence="14">
    <location>
        <begin position="23"/>
        <end position="147"/>
    </location>
</feature>
<keyword evidence="10" id="KW-0067">ATP-binding</keyword>
<keyword evidence="11" id="KW-0460">Magnesium</keyword>
<dbReference type="GO" id="GO:0046872">
    <property type="term" value="F:metal ion binding"/>
    <property type="evidence" value="ECO:0007669"/>
    <property type="project" value="UniProtKB-KW"/>
</dbReference>
<dbReference type="InterPro" id="IPR002192">
    <property type="entry name" value="PPDK_AMP/ATP-bd"/>
</dbReference>
<keyword evidence="7" id="KW-0479">Metal-binding</keyword>
<dbReference type="Gene3D" id="3.30.1490.20">
    <property type="entry name" value="ATP-grasp fold, A domain"/>
    <property type="match status" value="1"/>
</dbReference>
<proteinExistence type="inferred from homology"/>
<comment type="function">
    <text evidence="2">Catalyzes the phosphorylation of pyruvate to phosphoenolpyruvate.</text>
</comment>
<gene>
    <name evidence="15" type="ORF">S01H4_42634</name>
</gene>
<protein>
    <recommendedName>
        <fullName evidence="5">pyruvate, water dikinase</fullName>
        <ecNumber evidence="5">2.7.9.2</ecNumber>
    </recommendedName>
    <alternativeName>
        <fullName evidence="12">Pyruvate, water dikinase</fullName>
    </alternativeName>
</protein>
<dbReference type="InterPro" id="IPR006319">
    <property type="entry name" value="PEP_synth"/>
</dbReference>
<evidence type="ECO:0000313" key="15">
    <source>
        <dbReference type="EMBL" id="GAG92483.1"/>
    </source>
</evidence>
<evidence type="ECO:0000256" key="5">
    <source>
        <dbReference type="ARBA" id="ARBA00011996"/>
    </source>
</evidence>
<evidence type="ECO:0000256" key="9">
    <source>
        <dbReference type="ARBA" id="ARBA00022777"/>
    </source>
</evidence>
<dbReference type="AlphaFoldDB" id="X1C7W8"/>
<organism evidence="15">
    <name type="scientific">marine sediment metagenome</name>
    <dbReference type="NCBI Taxonomy" id="412755"/>
    <lineage>
        <taxon>unclassified sequences</taxon>
        <taxon>metagenomes</taxon>
        <taxon>ecological metagenomes</taxon>
    </lineage>
</organism>
<dbReference type="SUPFAM" id="SSF56059">
    <property type="entry name" value="Glutathione synthetase ATP-binding domain-like"/>
    <property type="match status" value="1"/>
</dbReference>
<dbReference type="PANTHER" id="PTHR43030">
    <property type="entry name" value="PHOSPHOENOLPYRUVATE SYNTHASE"/>
    <property type="match status" value="1"/>
</dbReference>
<evidence type="ECO:0000256" key="11">
    <source>
        <dbReference type="ARBA" id="ARBA00022842"/>
    </source>
</evidence>
<dbReference type="GO" id="GO:0008986">
    <property type="term" value="F:pyruvate, water dikinase activity"/>
    <property type="evidence" value="ECO:0007669"/>
    <property type="project" value="UniProtKB-EC"/>
</dbReference>
<keyword evidence="9" id="KW-0418">Kinase</keyword>
<keyword evidence="8" id="KW-0547">Nucleotide-binding</keyword>
<feature type="non-terminal residue" evidence="15">
    <location>
        <position position="148"/>
    </location>
</feature>
<dbReference type="UniPathway" id="UPA00138"/>
<evidence type="ECO:0000256" key="8">
    <source>
        <dbReference type="ARBA" id="ARBA00022741"/>
    </source>
</evidence>
<dbReference type="EMBL" id="BART01023433">
    <property type="protein sequence ID" value="GAG92483.1"/>
    <property type="molecule type" value="Genomic_DNA"/>
</dbReference>
<keyword evidence="6" id="KW-0808">Transferase</keyword>
<reference evidence="15" key="1">
    <citation type="journal article" date="2014" name="Front. Microbiol.">
        <title>High frequency of phylogenetically diverse reductive dehalogenase-homologous genes in deep subseafloor sedimentary metagenomes.</title>
        <authorList>
            <person name="Kawai M."/>
            <person name="Futagami T."/>
            <person name="Toyoda A."/>
            <person name="Takaki Y."/>
            <person name="Nishi S."/>
            <person name="Hori S."/>
            <person name="Arai W."/>
            <person name="Tsubouchi T."/>
            <person name="Morono Y."/>
            <person name="Uchiyama I."/>
            <person name="Ito T."/>
            <person name="Fujiyama A."/>
            <person name="Inagaki F."/>
            <person name="Takami H."/>
        </authorList>
    </citation>
    <scope>NUCLEOTIDE SEQUENCE</scope>
    <source>
        <strain evidence="15">Expedition CK06-06</strain>
    </source>
</reference>
<evidence type="ECO:0000256" key="1">
    <source>
        <dbReference type="ARBA" id="ARBA00001946"/>
    </source>
</evidence>
<dbReference type="InterPro" id="IPR013815">
    <property type="entry name" value="ATP_grasp_subdomain_1"/>
</dbReference>
<evidence type="ECO:0000256" key="4">
    <source>
        <dbReference type="ARBA" id="ARBA00007837"/>
    </source>
</evidence>
<evidence type="ECO:0000256" key="12">
    <source>
        <dbReference type="ARBA" id="ARBA00033470"/>
    </source>
</evidence>
<evidence type="ECO:0000256" key="13">
    <source>
        <dbReference type="ARBA" id="ARBA00047700"/>
    </source>
</evidence>
<comment type="catalytic activity">
    <reaction evidence="13">
        <text>pyruvate + ATP + H2O = phosphoenolpyruvate + AMP + phosphate + 2 H(+)</text>
        <dbReference type="Rhea" id="RHEA:11364"/>
        <dbReference type="ChEBI" id="CHEBI:15361"/>
        <dbReference type="ChEBI" id="CHEBI:15377"/>
        <dbReference type="ChEBI" id="CHEBI:15378"/>
        <dbReference type="ChEBI" id="CHEBI:30616"/>
        <dbReference type="ChEBI" id="CHEBI:43474"/>
        <dbReference type="ChEBI" id="CHEBI:58702"/>
        <dbReference type="ChEBI" id="CHEBI:456215"/>
        <dbReference type="EC" id="2.7.9.2"/>
    </reaction>
</comment>
<evidence type="ECO:0000256" key="7">
    <source>
        <dbReference type="ARBA" id="ARBA00022723"/>
    </source>
</evidence>
<dbReference type="PANTHER" id="PTHR43030:SF1">
    <property type="entry name" value="PHOSPHOENOLPYRUVATE SYNTHASE"/>
    <property type="match status" value="1"/>
</dbReference>
<sequence>MIYLVVEGPFTVKLTDILTDDVKKIGSKAANLSFLMANDFFVPEGYVIKTSAYTLFLMRNKLDNIIQDSLNKIKDDDYDSIEAAAKSIKNAIEGSPLPTELTNEISAKYPHYGSYYVAVRSSATAEDLPEASFAGQYDTYLNLKGFKQ</sequence>
<accession>X1C7W8</accession>
<comment type="caution">
    <text evidence="15">The sequence shown here is derived from an EMBL/GenBank/DDBJ whole genome shotgun (WGS) entry which is preliminary data.</text>
</comment>
<evidence type="ECO:0000256" key="3">
    <source>
        <dbReference type="ARBA" id="ARBA00004742"/>
    </source>
</evidence>